<dbReference type="GO" id="GO:0051213">
    <property type="term" value="F:dioxygenase activity"/>
    <property type="evidence" value="ECO:0007669"/>
    <property type="project" value="UniProtKB-KW"/>
</dbReference>
<dbReference type="Pfam" id="PF22632">
    <property type="entry name" value="BphC_D1"/>
    <property type="match status" value="1"/>
</dbReference>
<keyword evidence="6 8" id="KW-0560">Oxidoreductase</keyword>
<sequence>MSIVSALGYVVVRGPLEAWRHFGPEILGLQAARSADPDTLLFKTDSRSWRLAIEAGEPAGPQSLVALGLEVRSADRLEALADTLRSRGIEVHEDPGLAERRRVRALIVFRDTTGNTIEAYWGPTVDTSGFTSPRGVTFVAGETEAGEIGIGHTFLLAEDAAGAAAFYTDHLGFRLSDTIAFGPRSAHFLHCNPRHHSIAFAALPGAPVSGLGHLMLEVTTLEAVGRALDAVQERELPIPLSIGEHSNDRMTSFYVRTPSGFDIEYGYNGRVIDDRDWTVGHYESPSNWGHRFTVVPGPATD</sequence>
<dbReference type="InterPro" id="IPR037523">
    <property type="entry name" value="VOC_core"/>
</dbReference>
<name>A0A1T3NKQ5_9ACTN</name>
<dbReference type="RefSeq" id="WP_078981990.1">
    <property type="nucleotide sequence ID" value="NZ_MWQN01000004.1"/>
</dbReference>
<comment type="cofactor">
    <cofactor evidence="1 8">
        <name>Fe(2+)</name>
        <dbReference type="ChEBI" id="CHEBI:29033"/>
    </cofactor>
</comment>
<dbReference type="Pfam" id="PF00903">
    <property type="entry name" value="Glyoxalase"/>
    <property type="match status" value="1"/>
</dbReference>
<dbReference type="PROSITE" id="PS00082">
    <property type="entry name" value="EXTRADIOL_DIOXYGENAS"/>
    <property type="match status" value="1"/>
</dbReference>
<dbReference type="OrthoDB" id="6909416at2"/>
<keyword evidence="5 8" id="KW-0223">Dioxygenase</keyword>
<feature type="domain" description="VOC" evidence="9">
    <location>
        <begin position="149"/>
        <end position="268"/>
    </location>
</feature>
<dbReference type="Proteomes" id="UP000190037">
    <property type="component" value="Unassembled WGS sequence"/>
</dbReference>
<organism evidence="10 11">
    <name type="scientific">Embleya scabrispora</name>
    <dbReference type="NCBI Taxonomy" id="159449"/>
    <lineage>
        <taxon>Bacteria</taxon>
        <taxon>Bacillati</taxon>
        <taxon>Actinomycetota</taxon>
        <taxon>Actinomycetes</taxon>
        <taxon>Kitasatosporales</taxon>
        <taxon>Streptomycetaceae</taxon>
        <taxon>Embleya</taxon>
    </lineage>
</organism>
<evidence type="ECO:0000256" key="6">
    <source>
        <dbReference type="ARBA" id="ARBA00023002"/>
    </source>
</evidence>
<evidence type="ECO:0000256" key="8">
    <source>
        <dbReference type="RuleBase" id="RU000683"/>
    </source>
</evidence>
<evidence type="ECO:0000259" key="9">
    <source>
        <dbReference type="PROSITE" id="PS51819"/>
    </source>
</evidence>
<evidence type="ECO:0000256" key="7">
    <source>
        <dbReference type="ARBA" id="ARBA00023004"/>
    </source>
</evidence>
<dbReference type="GO" id="GO:0008198">
    <property type="term" value="F:ferrous iron binding"/>
    <property type="evidence" value="ECO:0007669"/>
    <property type="project" value="InterPro"/>
</dbReference>
<proteinExistence type="inferred from homology"/>
<evidence type="ECO:0000256" key="4">
    <source>
        <dbReference type="ARBA" id="ARBA00022797"/>
    </source>
</evidence>
<evidence type="ECO:0000256" key="3">
    <source>
        <dbReference type="ARBA" id="ARBA00022723"/>
    </source>
</evidence>
<dbReference type="InterPro" id="IPR029068">
    <property type="entry name" value="Glyas_Bleomycin-R_OHBP_Dase"/>
</dbReference>
<evidence type="ECO:0000313" key="11">
    <source>
        <dbReference type="Proteomes" id="UP000190037"/>
    </source>
</evidence>
<dbReference type="eggNOG" id="COG0346">
    <property type="taxonomic scope" value="Bacteria"/>
</dbReference>
<keyword evidence="11" id="KW-1185">Reference proteome</keyword>
<feature type="domain" description="VOC" evidence="9">
    <location>
        <begin position="5"/>
        <end position="122"/>
    </location>
</feature>
<evidence type="ECO:0000256" key="2">
    <source>
        <dbReference type="ARBA" id="ARBA00008784"/>
    </source>
</evidence>
<keyword evidence="7 8" id="KW-0408">Iron</keyword>
<dbReference type="EMBL" id="MWQN01000004">
    <property type="protein sequence ID" value="OPC77231.1"/>
    <property type="molecule type" value="Genomic_DNA"/>
</dbReference>
<evidence type="ECO:0000313" key="10">
    <source>
        <dbReference type="EMBL" id="OPC77231.1"/>
    </source>
</evidence>
<dbReference type="CDD" id="cd07237">
    <property type="entry name" value="BphC1-RGP6_C_like"/>
    <property type="match status" value="1"/>
</dbReference>
<accession>A0A1T3NKQ5</accession>
<dbReference type="AlphaFoldDB" id="A0A1T3NKQ5"/>
<dbReference type="InterPro" id="IPR004360">
    <property type="entry name" value="Glyas_Fos-R_dOase_dom"/>
</dbReference>
<dbReference type="CDD" id="cd07252">
    <property type="entry name" value="BphC1-RGP6_N_like"/>
    <property type="match status" value="1"/>
</dbReference>
<keyword evidence="4 8" id="KW-0058">Aromatic hydrocarbons catabolism</keyword>
<protein>
    <submittedName>
        <fullName evidence="10">Glyoxalase</fullName>
    </submittedName>
</protein>
<dbReference type="PROSITE" id="PS51819">
    <property type="entry name" value="VOC"/>
    <property type="match status" value="2"/>
</dbReference>
<comment type="similarity">
    <text evidence="2 8">Belongs to the extradiol ring-cleavage dioxygenase family.</text>
</comment>
<dbReference type="STRING" id="159449.B4N89_42585"/>
<dbReference type="InterPro" id="IPR000486">
    <property type="entry name" value="Xdiol_ring_cleave_dOase_1/2"/>
</dbReference>
<comment type="caution">
    <text evidence="10">The sequence shown here is derived from an EMBL/GenBank/DDBJ whole genome shotgun (WGS) entry which is preliminary data.</text>
</comment>
<evidence type="ECO:0000256" key="5">
    <source>
        <dbReference type="ARBA" id="ARBA00022964"/>
    </source>
</evidence>
<reference evidence="10 11" key="1">
    <citation type="submission" date="2017-03" db="EMBL/GenBank/DDBJ databases">
        <title>Draft genome sequence of Streptomyces scabrisporus NF3, endophyte isolated from Amphipterygium adstringens.</title>
        <authorList>
            <person name="Vazquez M."/>
            <person name="Ceapa C.D."/>
            <person name="Rodriguez Luna D."/>
            <person name="Sanchez Esquivel S."/>
        </authorList>
    </citation>
    <scope>NUCLEOTIDE SEQUENCE [LARGE SCALE GENOMIC DNA]</scope>
    <source>
        <strain evidence="10 11">NF3</strain>
    </source>
</reference>
<evidence type="ECO:0000256" key="1">
    <source>
        <dbReference type="ARBA" id="ARBA00001954"/>
    </source>
</evidence>
<gene>
    <name evidence="10" type="ORF">B4N89_42585</name>
</gene>
<dbReference type="Gene3D" id="3.10.180.10">
    <property type="entry name" value="2,3-Dihydroxybiphenyl 1,2-Dioxygenase, domain 1"/>
    <property type="match status" value="2"/>
</dbReference>
<dbReference type="SUPFAM" id="SSF54593">
    <property type="entry name" value="Glyoxalase/Bleomycin resistance protein/Dihydroxybiphenyl dioxygenase"/>
    <property type="match status" value="2"/>
</dbReference>
<keyword evidence="3" id="KW-0479">Metal-binding</keyword>